<evidence type="ECO:0000259" key="4">
    <source>
        <dbReference type="Pfam" id="PF01397"/>
    </source>
</evidence>
<reference evidence="6" key="1">
    <citation type="submission" date="2020-10" db="EMBL/GenBank/DDBJ databases">
        <authorList>
            <person name="Han B."/>
            <person name="Lu T."/>
            <person name="Zhao Q."/>
            <person name="Huang X."/>
            <person name="Zhao Y."/>
        </authorList>
    </citation>
    <scope>NUCLEOTIDE SEQUENCE</scope>
</reference>
<dbReference type="InterPro" id="IPR044814">
    <property type="entry name" value="Terpene_cyclase_plant_C1"/>
</dbReference>
<comment type="caution">
    <text evidence="6">The sequence shown here is derived from an EMBL/GenBank/DDBJ whole genome shotgun (WGS) entry which is preliminary data.</text>
</comment>
<evidence type="ECO:0000313" key="6">
    <source>
        <dbReference type="EMBL" id="CAD6266228.1"/>
    </source>
</evidence>
<evidence type="ECO:0000313" key="7">
    <source>
        <dbReference type="Proteomes" id="UP000604825"/>
    </source>
</evidence>
<dbReference type="SFLD" id="SFLDS00005">
    <property type="entry name" value="Isoprenoid_Synthase_Type_I"/>
    <property type="match status" value="1"/>
</dbReference>
<sequence>MATTPIICSSGAVPSSLPQPSSAAAEQDCRRQYAPSVWGDFFITHQLCTPEELLSMQEKASAKKEEVRRIVLDAAAASGSDGLVRKLELVDALQRLGVDYHYKEEIDALLRAVHEDHHDHGASASSDDLYVTSLRFYLLRKHGYAVSSDVFVKFRDEQGNNSSDDVNTLMMLYDAAYMRTRGEDILDNIIAFNKSRLQTMMESTKLEPDLAEEVRITLETTRFRRAERVEARRFISVYEKKATRDDTILELAKLDYNIVQAVYCDELKQLSVWWKDVRSQVDMTFSRDRLVEMYFWMTIIVYEPYYSYSRIMLTKLALYMALMDDIYDNYSTTDESNIFTTALKRWDEKAAEEQIPEHLRPFYKSVIRTADKIVAELKVQNNKNSEVVREVMTHVAESYHAEVKWRDEQYVPADVDEHLQISLGSIMAMQVVVLTLVSLGDVTTREIVDWAFTYPKMIRAVTATARILNDIMSYEREQASDHMASTVQTCMKQYGVTVEEAIEKLKFTCEEAWMDIVQGCLDQGYPMAILNKVVSVGRSLDFIYKREDSYTLPSNLKDTITSLYTKLVV</sequence>
<comment type="cofactor">
    <cofactor evidence="2">
        <name>Mg(2+)</name>
        <dbReference type="ChEBI" id="CHEBI:18420"/>
    </cofactor>
</comment>
<dbReference type="Pfam" id="PF03936">
    <property type="entry name" value="Terpene_synth_C"/>
    <property type="match status" value="1"/>
</dbReference>
<dbReference type="EMBL" id="CAJGYO010000013">
    <property type="protein sequence ID" value="CAD6266228.1"/>
    <property type="molecule type" value="Genomic_DNA"/>
</dbReference>
<dbReference type="GO" id="GO:0016102">
    <property type="term" value="P:diterpenoid biosynthetic process"/>
    <property type="evidence" value="ECO:0007669"/>
    <property type="project" value="InterPro"/>
</dbReference>
<feature type="domain" description="Terpene synthase metal-binding" evidence="5">
    <location>
        <begin position="275"/>
        <end position="515"/>
    </location>
</feature>
<proteinExistence type="predicted"/>
<dbReference type="PANTHER" id="PTHR31225:SF220">
    <property type="entry name" value="TERPENE SYNTHASE"/>
    <property type="match status" value="1"/>
</dbReference>
<dbReference type="Pfam" id="PF01397">
    <property type="entry name" value="Terpene_synth"/>
    <property type="match status" value="1"/>
</dbReference>
<dbReference type="InterPro" id="IPR034741">
    <property type="entry name" value="Terpene_cyclase-like_1_C"/>
</dbReference>
<dbReference type="GO" id="GO:0010333">
    <property type="term" value="F:terpene synthase activity"/>
    <property type="evidence" value="ECO:0007669"/>
    <property type="project" value="InterPro"/>
</dbReference>
<protein>
    <recommendedName>
        <fullName evidence="8">Terpene synthase</fullName>
    </recommendedName>
</protein>
<keyword evidence="3" id="KW-0479">Metal-binding</keyword>
<dbReference type="SFLD" id="SFLDG01019">
    <property type="entry name" value="Terpene_Cyclase_Like_1_C_Termi"/>
    <property type="match status" value="1"/>
</dbReference>
<organism evidence="6 7">
    <name type="scientific">Miscanthus lutarioriparius</name>
    <dbReference type="NCBI Taxonomy" id="422564"/>
    <lineage>
        <taxon>Eukaryota</taxon>
        <taxon>Viridiplantae</taxon>
        <taxon>Streptophyta</taxon>
        <taxon>Embryophyta</taxon>
        <taxon>Tracheophyta</taxon>
        <taxon>Spermatophyta</taxon>
        <taxon>Magnoliopsida</taxon>
        <taxon>Liliopsida</taxon>
        <taxon>Poales</taxon>
        <taxon>Poaceae</taxon>
        <taxon>PACMAD clade</taxon>
        <taxon>Panicoideae</taxon>
        <taxon>Andropogonodae</taxon>
        <taxon>Andropogoneae</taxon>
        <taxon>Saccharinae</taxon>
        <taxon>Miscanthus</taxon>
    </lineage>
</organism>
<dbReference type="InterPro" id="IPR050148">
    <property type="entry name" value="Terpene_synthase-like"/>
</dbReference>
<dbReference type="InterPro" id="IPR008949">
    <property type="entry name" value="Isoprenoid_synthase_dom_sf"/>
</dbReference>
<dbReference type="PANTHER" id="PTHR31225">
    <property type="entry name" value="OS04G0344100 PROTEIN-RELATED"/>
    <property type="match status" value="1"/>
</dbReference>
<keyword evidence="7" id="KW-1185">Reference proteome</keyword>
<dbReference type="Gene3D" id="1.50.10.130">
    <property type="entry name" value="Terpene synthase, N-terminal domain"/>
    <property type="match status" value="1"/>
</dbReference>
<dbReference type="OrthoDB" id="1877784at2759"/>
<comment type="cofactor">
    <cofactor evidence="1">
        <name>Mn(2+)</name>
        <dbReference type="ChEBI" id="CHEBI:29035"/>
    </cofactor>
</comment>
<dbReference type="SUPFAM" id="SSF48239">
    <property type="entry name" value="Terpenoid cyclases/Protein prenyltransferases"/>
    <property type="match status" value="1"/>
</dbReference>
<accession>A0A811R8D7</accession>
<dbReference type="InterPro" id="IPR001906">
    <property type="entry name" value="Terpene_synth_N"/>
</dbReference>
<evidence type="ECO:0000256" key="3">
    <source>
        <dbReference type="ARBA" id="ARBA00022723"/>
    </source>
</evidence>
<dbReference type="InterPro" id="IPR008930">
    <property type="entry name" value="Terpenoid_cyclase/PrenylTrfase"/>
</dbReference>
<dbReference type="CDD" id="cd00684">
    <property type="entry name" value="Terpene_cyclase_plant_C1"/>
    <property type="match status" value="1"/>
</dbReference>
<name>A0A811R8D7_9POAL</name>
<dbReference type="InterPro" id="IPR036965">
    <property type="entry name" value="Terpene_synth_N_sf"/>
</dbReference>
<dbReference type="AlphaFoldDB" id="A0A811R8D7"/>
<evidence type="ECO:0000256" key="1">
    <source>
        <dbReference type="ARBA" id="ARBA00001936"/>
    </source>
</evidence>
<evidence type="ECO:0000259" key="5">
    <source>
        <dbReference type="Pfam" id="PF03936"/>
    </source>
</evidence>
<dbReference type="SUPFAM" id="SSF48576">
    <property type="entry name" value="Terpenoid synthases"/>
    <property type="match status" value="1"/>
</dbReference>
<dbReference type="Proteomes" id="UP000604825">
    <property type="component" value="Unassembled WGS sequence"/>
</dbReference>
<dbReference type="Gene3D" id="1.10.600.10">
    <property type="entry name" value="Farnesyl Diphosphate Synthase"/>
    <property type="match status" value="1"/>
</dbReference>
<dbReference type="GO" id="GO:0000287">
    <property type="term" value="F:magnesium ion binding"/>
    <property type="evidence" value="ECO:0007669"/>
    <property type="project" value="InterPro"/>
</dbReference>
<evidence type="ECO:0000256" key="2">
    <source>
        <dbReference type="ARBA" id="ARBA00001946"/>
    </source>
</evidence>
<dbReference type="InterPro" id="IPR005630">
    <property type="entry name" value="Terpene_synthase_metal-bd"/>
</dbReference>
<evidence type="ECO:0008006" key="8">
    <source>
        <dbReference type="Google" id="ProtNLM"/>
    </source>
</evidence>
<gene>
    <name evidence="6" type="ORF">NCGR_LOCUS49533</name>
</gene>
<feature type="domain" description="Terpene synthase N-terminal" evidence="4">
    <location>
        <begin position="37"/>
        <end position="218"/>
    </location>
</feature>